<dbReference type="SUPFAM" id="SSF52540">
    <property type="entry name" value="P-loop containing nucleoside triphosphate hydrolases"/>
    <property type="match status" value="1"/>
</dbReference>
<dbReference type="InterPro" id="IPR017871">
    <property type="entry name" value="ABC_transporter-like_CS"/>
</dbReference>
<dbReference type="CDD" id="cd03293">
    <property type="entry name" value="ABC_NrtD_SsuB_transporters"/>
    <property type="match status" value="1"/>
</dbReference>
<name>A0A917BWH7_9HYPH</name>
<organism evidence="6 7">
    <name type="scientific">Azorhizobium oxalatiphilum</name>
    <dbReference type="NCBI Taxonomy" id="980631"/>
    <lineage>
        <taxon>Bacteria</taxon>
        <taxon>Pseudomonadati</taxon>
        <taxon>Pseudomonadota</taxon>
        <taxon>Alphaproteobacteria</taxon>
        <taxon>Hyphomicrobiales</taxon>
        <taxon>Xanthobacteraceae</taxon>
        <taxon>Azorhizobium</taxon>
    </lineage>
</organism>
<gene>
    <name evidence="6" type="ORF">GCM10007301_17560</name>
</gene>
<evidence type="ECO:0000256" key="2">
    <source>
        <dbReference type="ARBA" id="ARBA00022448"/>
    </source>
</evidence>
<dbReference type="InterPro" id="IPR027417">
    <property type="entry name" value="P-loop_NTPase"/>
</dbReference>
<evidence type="ECO:0000256" key="1">
    <source>
        <dbReference type="ARBA" id="ARBA00005417"/>
    </source>
</evidence>
<sequence>MSMPASALTAEDIFLRYAGAERPVLADFSLDLAAGEVVALLGPSGVGKSSLLRVLAGLQPPDSGRVSMDGVPVTTVHPRLALAFQSPGLLPWLDLERNVAFGLDFKRQPKLSREERRQRVDTAIAEVGLDHARRLKPAALSGGMAQRAALARCLARKPQVLLLDEPFGALDEVTRAEMQDLLLKVVADFGTAAVLVTHDIDEALLVADRVILLGGTPGREIGQWRIALPKPRGAFLAELGALRVEILTTLRAAIRDH</sequence>
<dbReference type="EMBL" id="BMCT01000002">
    <property type="protein sequence ID" value="GGF58403.1"/>
    <property type="molecule type" value="Genomic_DNA"/>
</dbReference>
<dbReference type="PANTHER" id="PTHR42788:SF19">
    <property type="entry name" value="ALIPHATIC SULFONATES IMPORT ATP-BINDING PROTEIN SSUB 2"/>
    <property type="match status" value="1"/>
</dbReference>
<protein>
    <submittedName>
        <fullName evidence="6">ABC transporter ATP-binding protein</fullName>
    </submittedName>
</protein>
<dbReference type="Gene3D" id="3.40.50.300">
    <property type="entry name" value="P-loop containing nucleotide triphosphate hydrolases"/>
    <property type="match status" value="1"/>
</dbReference>
<dbReference type="AlphaFoldDB" id="A0A917BWH7"/>
<evidence type="ECO:0000256" key="4">
    <source>
        <dbReference type="ARBA" id="ARBA00022840"/>
    </source>
</evidence>
<feature type="domain" description="ABC transporter" evidence="5">
    <location>
        <begin position="8"/>
        <end position="240"/>
    </location>
</feature>
<comment type="caution">
    <text evidence="6">The sequence shown here is derived from an EMBL/GenBank/DDBJ whole genome shotgun (WGS) entry which is preliminary data.</text>
</comment>
<reference evidence="6" key="1">
    <citation type="journal article" date="2014" name="Int. J. Syst. Evol. Microbiol.">
        <title>Complete genome sequence of Corynebacterium casei LMG S-19264T (=DSM 44701T), isolated from a smear-ripened cheese.</title>
        <authorList>
            <consortium name="US DOE Joint Genome Institute (JGI-PGF)"/>
            <person name="Walter F."/>
            <person name="Albersmeier A."/>
            <person name="Kalinowski J."/>
            <person name="Ruckert C."/>
        </authorList>
    </citation>
    <scope>NUCLEOTIDE SEQUENCE</scope>
    <source>
        <strain evidence="6">CCM 7897</strain>
    </source>
</reference>
<dbReference type="PANTHER" id="PTHR42788">
    <property type="entry name" value="TAURINE IMPORT ATP-BINDING PROTEIN-RELATED"/>
    <property type="match status" value="1"/>
</dbReference>
<dbReference type="Pfam" id="PF00005">
    <property type="entry name" value="ABC_tran"/>
    <property type="match status" value="1"/>
</dbReference>
<keyword evidence="3" id="KW-0547">Nucleotide-binding</keyword>
<dbReference type="SMART" id="SM00382">
    <property type="entry name" value="AAA"/>
    <property type="match status" value="1"/>
</dbReference>
<evidence type="ECO:0000313" key="6">
    <source>
        <dbReference type="EMBL" id="GGF58403.1"/>
    </source>
</evidence>
<comment type="similarity">
    <text evidence="1">Belongs to the ABC transporter superfamily.</text>
</comment>
<dbReference type="PROSITE" id="PS50893">
    <property type="entry name" value="ABC_TRANSPORTER_2"/>
    <property type="match status" value="1"/>
</dbReference>
<dbReference type="InterPro" id="IPR050166">
    <property type="entry name" value="ABC_transporter_ATP-bind"/>
</dbReference>
<dbReference type="PROSITE" id="PS00211">
    <property type="entry name" value="ABC_TRANSPORTER_1"/>
    <property type="match status" value="1"/>
</dbReference>
<evidence type="ECO:0000259" key="5">
    <source>
        <dbReference type="PROSITE" id="PS50893"/>
    </source>
</evidence>
<accession>A0A917BWH7</accession>
<evidence type="ECO:0000313" key="7">
    <source>
        <dbReference type="Proteomes" id="UP000606044"/>
    </source>
</evidence>
<evidence type="ECO:0000256" key="3">
    <source>
        <dbReference type="ARBA" id="ARBA00022741"/>
    </source>
</evidence>
<reference evidence="6" key="2">
    <citation type="submission" date="2020-09" db="EMBL/GenBank/DDBJ databases">
        <authorList>
            <person name="Sun Q."/>
            <person name="Sedlacek I."/>
        </authorList>
    </citation>
    <scope>NUCLEOTIDE SEQUENCE</scope>
    <source>
        <strain evidence="6">CCM 7897</strain>
    </source>
</reference>
<dbReference type="GO" id="GO:0005524">
    <property type="term" value="F:ATP binding"/>
    <property type="evidence" value="ECO:0007669"/>
    <property type="project" value="UniProtKB-KW"/>
</dbReference>
<dbReference type="InterPro" id="IPR003593">
    <property type="entry name" value="AAA+_ATPase"/>
</dbReference>
<dbReference type="InterPro" id="IPR003439">
    <property type="entry name" value="ABC_transporter-like_ATP-bd"/>
</dbReference>
<keyword evidence="4 6" id="KW-0067">ATP-binding</keyword>
<dbReference type="Proteomes" id="UP000606044">
    <property type="component" value="Unassembled WGS sequence"/>
</dbReference>
<dbReference type="RefSeq" id="WP_210324166.1">
    <property type="nucleotide sequence ID" value="NZ_BMCT01000002.1"/>
</dbReference>
<keyword evidence="2" id="KW-0813">Transport</keyword>
<proteinExistence type="inferred from homology"/>
<dbReference type="GO" id="GO:0016887">
    <property type="term" value="F:ATP hydrolysis activity"/>
    <property type="evidence" value="ECO:0007669"/>
    <property type="project" value="InterPro"/>
</dbReference>
<keyword evidence="7" id="KW-1185">Reference proteome</keyword>